<feature type="transmembrane region" description="Helical" evidence="2">
    <location>
        <begin position="281"/>
        <end position="308"/>
    </location>
</feature>
<feature type="compositionally biased region" description="Basic and acidic residues" evidence="1">
    <location>
        <begin position="425"/>
        <end position="435"/>
    </location>
</feature>
<evidence type="ECO:0000313" key="6">
    <source>
        <dbReference type="Proteomes" id="UP000756132"/>
    </source>
</evidence>
<evidence type="ECO:0000256" key="2">
    <source>
        <dbReference type="SAM" id="Phobius"/>
    </source>
</evidence>
<keyword evidence="2" id="KW-0472">Membrane</keyword>
<sequence>MFMAKLVAIWRALCLIAPVCYATSSSTRPKDPGDKVPVTLRQALPPGEAPIFVEQSLRPKSNHTFCHVYPEGDHNELDCTTAYHEDYTYVDLEQIEPLLVNQRVLCDERAVAAHDTDIVLLFINQDATKLANTAWGSGEDLVFVIEDPHCFQMAGDRSFYLSDGIDWDFEEMRAIIHATPLWARIDMKSGWAHSITTGMAAVPPGYFPDPRPSSGYVPHLNAEVSKRQTKGVAAGVCVAGVILGGPFFGLQACAIGAPYYAILTEIMKANEMSPSVRIGTLISFLGPVFAPLGVATVALSAFVVPAYISWIKDWDYNLDKIWMIPWGLSGEKERKLLDEYIKIPRVTATCPNCHIIGKFKATLRLKFDLRGKKHKGPPECINSPEELEDDGRKKHPKRDLPGGPRLSHAMYAEYERIAMHLKRSEFETPDSDPRTGRTPHHDKHFKRDEPCDHASSMSYPFCIDEQMRNYHAKCDPYLDNLLLHPTAVLKEGIICLFRWGHCWDKFHEAAAFYDDFEDYALKIVQRHIEEAKFELEVEEEIDIHVQPQLLLDISAGLWFDVDFGVESLKEGPVISWGFLVSSGTGGSAPIIANGPGSLGTKKQSGFSGNDGGKKVGSGNGLGKMTWCLPVLRFERVIAAGLKANITLPGLSAKIGVGNLTLDLTKPKDSIVKSDMAIELKYLKARVDIANDPWITSSWSIGPAFDFTLTPNLNPGAPAQGWSNDYIHPPIGFGGHFEIIKVEYKVAGAAVDDPVCKELKGEEWTRPGWMFEVDVRTGCRFYASFFGIRIDSNQIGQLQKKTYAAKGLYWSARVFAHCDMFDGDEGVGDHVARAINLALDLIQEPIAAIMDKISDELNAPKHFAITDNEDMDYMPTSEGRRLGWEAFQMAHGLDAWYGPGVDYLLPGRPQPKEVCEADGTVLKKLGAEPADCRFLSQDAKFNYSRMDSEAASAVSAANAAGLTLIIGTATTTQTPPSSTLSTVTRPLPASTPQVTLPPGVSDGKAELQDAKDVMDCKWLGRCS</sequence>
<keyword evidence="3" id="KW-0732">Signal</keyword>
<dbReference type="KEGG" id="ffu:CLAFUR5_13351"/>
<feature type="transmembrane region" description="Helical" evidence="2">
    <location>
        <begin position="232"/>
        <end position="260"/>
    </location>
</feature>
<keyword evidence="2" id="KW-1133">Transmembrane helix</keyword>
<reference evidence="5" key="1">
    <citation type="submission" date="2021-12" db="EMBL/GenBank/DDBJ databases">
        <authorList>
            <person name="Zaccaron A."/>
            <person name="Stergiopoulos I."/>
        </authorList>
    </citation>
    <scope>NUCLEOTIDE SEQUENCE</scope>
    <source>
        <strain evidence="5">Race5_Kim</strain>
    </source>
</reference>
<feature type="compositionally biased region" description="Low complexity" evidence="1">
    <location>
        <begin position="972"/>
        <end position="981"/>
    </location>
</feature>
<feature type="region of interest" description="Disordered" evidence="1">
    <location>
        <begin position="372"/>
        <end position="405"/>
    </location>
</feature>
<feature type="region of interest" description="Disordered" evidence="1">
    <location>
        <begin position="425"/>
        <end position="449"/>
    </location>
</feature>
<dbReference type="GeneID" id="71993229"/>
<name>A0A9Q8PK02_PASFU</name>
<organism evidence="5 6">
    <name type="scientific">Passalora fulva</name>
    <name type="common">Tomato leaf mold</name>
    <name type="synonym">Cladosporium fulvum</name>
    <dbReference type="NCBI Taxonomy" id="5499"/>
    <lineage>
        <taxon>Eukaryota</taxon>
        <taxon>Fungi</taxon>
        <taxon>Dikarya</taxon>
        <taxon>Ascomycota</taxon>
        <taxon>Pezizomycotina</taxon>
        <taxon>Dothideomycetes</taxon>
        <taxon>Dothideomycetidae</taxon>
        <taxon>Mycosphaerellales</taxon>
        <taxon>Mycosphaerellaceae</taxon>
        <taxon>Fulvia</taxon>
    </lineage>
</organism>
<gene>
    <name evidence="5" type="ORF">CLAFUR5_13351</name>
</gene>
<evidence type="ECO:0000256" key="3">
    <source>
        <dbReference type="SAM" id="SignalP"/>
    </source>
</evidence>
<feature type="chain" id="PRO_5040337373" description="DUF7029 domain-containing protein" evidence="3">
    <location>
        <begin position="23"/>
        <end position="1022"/>
    </location>
</feature>
<keyword evidence="2" id="KW-0812">Transmembrane</keyword>
<dbReference type="EMBL" id="CP090173">
    <property type="protein sequence ID" value="UJO23851.1"/>
    <property type="molecule type" value="Genomic_DNA"/>
</dbReference>
<dbReference type="Pfam" id="PF22974">
    <property type="entry name" value="DUF7029"/>
    <property type="match status" value="1"/>
</dbReference>
<feature type="domain" description="DUF7029" evidence="4">
    <location>
        <begin position="84"/>
        <end position="180"/>
    </location>
</feature>
<proteinExistence type="predicted"/>
<reference evidence="5" key="2">
    <citation type="journal article" date="2022" name="Microb. Genom.">
        <title>A chromosome-scale genome assembly of the tomato pathogen Cladosporium fulvum reveals a compartmentalized genome architecture and the presence of a dispensable chromosome.</title>
        <authorList>
            <person name="Zaccaron A.Z."/>
            <person name="Chen L.H."/>
            <person name="Samaras A."/>
            <person name="Stergiopoulos I."/>
        </authorList>
    </citation>
    <scope>NUCLEOTIDE SEQUENCE</scope>
    <source>
        <strain evidence="5">Race5_Kim</strain>
    </source>
</reference>
<dbReference type="Proteomes" id="UP000756132">
    <property type="component" value="Chromosome 11"/>
</dbReference>
<dbReference type="InterPro" id="IPR054293">
    <property type="entry name" value="DUF7029"/>
</dbReference>
<protein>
    <recommendedName>
        <fullName evidence="4">DUF7029 domain-containing protein</fullName>
    </recommendedName>
</protein>
<dbReference type="OrthoDB" id="10567706at2759"/>
<evidence type="ECO:0000259" key="4">
    <source>
        <dbReference type="Pfam" id="PF22974"/>
    </source>
</evidence>
<evidence type="ECO:0000256" key="1">
    <source>
        <dbReference type="SAM" id="MobiDB-lite"/>
    </source>
</evidence>
<feature type="region of interest" description="Disordered" evidence="1">
    <location>
        <begin position="972"/>
        <end position="991"/>
    </location>
</feature>
<keyword evidence="6" id="KW-1185">Reference proteome</keyword>
<dbReference type="RefSeq" id="XP_047768217.1">
    <property type="nucleotide sequence ID" value="XM_047912499.1"/>
</dbReference>
<evidence type="ECO:0000313" key="5">
    <source>
        <dbReference type="EMBL" id="UJO23851.1"/>
    </source>
</evidence>
<feature type="signal peptide" evidence="3">
    <location>
        <begin position="1"/>
        <end position="22"/>
    </location>
</feature>
<accession>A0A9Q8PK02</accession>
<dbReference type="AlphaFoldDB" id="A0A9Q8PK02"/>